<dbReference type="GO" id="GO:0016020">
    <property type="term" value="C:membrane"/>
    <property type="evidence" value="ECO:0007669"/>
    <property type="project" value="UniProtKB-SubCell"/>
</dbReference>
<organism evidence="8 9">
    <name type="scientific">Eimeria mitis</name>
    <dbReference type="NCBI Taxonomy" id="44415"/>
    <lineage>
        <taxon>Eukaryota</taxon>
        <taxon>Sar</taxon>
        <taxon>Alveolata</taxon>
        <taxon>Apicomplexa</taxon>
        <taxon>Conoidasida</taxon>
        <taxon>Coccidia</taxon>
        <taxon>Eucoccidiorida</taxon>
        <taxon>Eimeriorina</taxon>
        <taxon>Eimeriidae</taxon>
        <taxon>Eimeria</taxon>
    </lineage>
</organism>
<feature type="compositionally biased region" description="Low complexity" evidence="6">
    <location>
        <begin position="348"/>
        <end position="361"/>
    </location>
</feature>
<feature type="compositionally biased region" description="Polar residues" evidence="6">
    <location>
        <begin position="55"/>
        <end position="66"/>
    </location>
</feature>
<feature type="compositionally biased region" description="Basic residues" evidence="6">
    <location>
        <begin position="181"/>
        <end position="199"/>
    </location>
</feature>
<keyword evidence="9" id="KW-1185">Reference proteome</keyword>
<feature type="compositionally biased region" description="Acidic residues" evidence="6">
    <location>
        <begin position="156"/>
        <end position="170"/>
    </location>
</feature>
<dbReference type="AlphaFoldDB" id="U6KG73"/>
<dbReference type="PROSITE" id="PS51746">
    <property type="entry name" value="PPM_2"/>
    <property type="match status" value="1"/>
</dbReference>
<dbReference type="RefSeq" id="XP_037878075.1">
    <property type="nucleotide sequence ID" value="XM_038022221.1"/>
</dbReference>
<dbReference type="PROSITE" id="PS01032">
    <property type="entry name" value="PPM_1"/>
    <property type="match status" value="1"/>
</dbReference>
<evidence type="ECO:0000313" key="9">
    <source>
        <dbReference type="Proteomes" id="UP000030744"/>
    </source>
</evidence>
<evidence type="ECO:0000259" key="7">
    <source>
        <dbReference type="PROSITE" id="PS51746"/>
    </source>
</evidence>
<dbReference type="VEuPathDB" id="ToxoDB:EMH_0087900"/>
<dbReference type="Proteomes" id="UP000030744">
    <property type="component" value="Unassembled WGS sequence"/>
</dbReference>
<feature type="region of interest" description="Disordered" evidence="6">
    <location>
        <begin position="239"/>
        <end position="263"/>
    </location>
</feature>
<reference evidence="8" key="1">
    <citation type="submission" date="2013-10" db="EMBL/GenBank/DDBJ databases">
        <title>Genomic analysis of the causative agents of coccidiosis in chickens.</title>
        <authorList>
            <person name="Reid A.J."/>
            <person name="Blake D."/>
            <person name="Billington K."/>
            <person name="Browne H."/>
            <person name="Dunn M."/>
            <person name="Hung S."/>
            <person name="Kawahara F."/>
            <person name="Miranda-Saavedra D."/>
            <person name="Mourier T."/>
            <person name="Nagra H."/>
            <person name="Otto T.D."/>
            <person name="Rawlings N."/>
            <person name="Sanchez A."/>
            <person name="Sanders M."/>
            <person name="Subramaniam C."/>
            <person name="Tay Y."/>
            <person name="Dear P."/>
            <person name="Doerig C."/>
            <person name="Gruber A."/>
            <person name="Parkinson J."/>
            <person name="Shirley M."/>
            <person name="Wan K.L."/>
            <person name="Berriman M."/>
            <person name="Tomley F."/>
            <person name="Pain A."/>
        </authorList>
    </citation>
    <scope>NUCLEOTIDE SEQUENCE [LARGE SCALE GENOMIC DNA]</scope>
    <source>
        <strain evidence="8">Houghton</strain>
    </source>
</reference>
<dbReference type="GO" id="GO:0046872">
    <property type="term" value="F:metal ion binding"/>
    <property type="evidence" value="ECO:0007669"/>
    <property type="project" value="UniProtKB-KW"/>
</dbReference>
<dbReference type="CDD" id="cd00143">
    <property type="entry name" value="PP2Cc"/>
    <property type="match status" value="1"/>
</dbReference>
<comment type="similarity">
    <text evidence="5">Belongs to the PP2C family.</text>
</comment>
<dbReference type="PANTHER" id="PTHR13832:SF827">
    <property type="entry name" value="PROTEIN PHOSPHATASE 1L"/>
    <property type="match status" value="1"/>
</dbReference>
<dbReference type="PANTHER" id="PTHR13832">
    <property type="entry name" value="PROTEIN PHOSPHATASE 2C"/>
    <property type="match status" value="1"/>
</dbReference>
<sequence length="872" mass="91003">MGTYLSSPLSGKEVASGACESMGLRWGVCSMQGWRVSMEDAHLVLYAKRVGNASTANASGAPSYSSPREGGPPSDAAVVQQQHRQQKDDLSPHGPRLSAVGMHQQLLSQLLLGSGSGLGPQRGTDGCYVFLPAEVEMQKDDVVAAAAPAAGGAAEDGGDGADMEAAEPAEGDAAATPSSKKTNRVGRAVRRQFTLRRRGTSTASETDAAETAGAAAAAGIAGAAAAAPTAAAAAGFSPASQVRGAPSGTEAPGGPFAAGPVASSGQTVQHADLCIFAVFDGHGGAHVSRFAAAHMRPLLESLSSFHRGDLSTALRSAYLRIDDLLREESSQDDLMYLTSHSPLQLLQHKQQLQQEQLQQQQQHEHNGNVANATAAPTQHKGLRSTLSNLGQHFGVKSQQQQQQQQQAAAGQGNRAGMSSSSVGETPSRQHTGAFASRGSEEEMQRRQLRSQAEDSLDTFNIRATAAATAAAANAAATERSTERSGAAAILAAYAANSPNASPTHHSSLSFSRDLDSRAAAAAGPAAAAAVAASDPPAPASDEEVAAASATAATTAAAAAAVVGQPEETVATKKGRKLSFSGLVDVVTRSVGLGRFFGRNNGSSSTSRSLASTAGSTALTVCVTPTRLIVANVGDSRCVLCRGREIVELSQDHKPQLAEERIRIYAAGGFLEMGRVNGNLNLSRALGDLVYKADDTLPPEKQILSGCPDIVTVNRDPEKDEFLVIGCDGIWELLSSAEVVEFVRRRIEHTPDLCQILKELFDSLISPNPALFEYGCDNMTAFIVDLKAEKRRQSAAAAAASAAASDTGLHPSQEQQDARHFSKTSSTESLSGSVYGDGDLKQTNHSRFAQGAHQQQQQQQQEGHQDEERNQRQ</sequence>
<feature type="compositionally biased region" description="Polar residues" evidence="6">
    <location>
        <begin position="416"/>
        <end position="430"/>
    </location>
</feature>
<evidence type="ECO:0000256" key="2">
    <source>
        <dbReference type="ARBA" id="ARBA00022723"/>
    </source>
</evidence>
<evidence type="ECO:0000313" key="8">
    <source>
        <dbReference type="EMBL" id="CDJ35786.1"/>
    </source>
</evidence>
<dbReference type="GO" id="GO:0004722">
    <property type="term" value="F:protein serine/threonine phosphatase activity"/>
    <property type="evidence" value="ECO:0007669"/>
    <property type="project" value="InterPro"/>
</dbReference>
<feature type="compositionally biased region" description="Low complexity" evidence="6">
    <location>
        <begin position="848"/>
        <end position="861"/>
    </location>
</feature>
<proteinExistence type="inferred from homology"/>
<name>U6KG73_9EIME</name>
<comment type="subcellular location">
    <subcellularLocation>
        <location evidence="1">Membrane</location>
        <topology evidence="1">Peripheral membrane protein</topology>
    </subcellularLocation>
</comment>
<accession>U6KG73</accession>
<feature type="region of interest" description="Disordered" evidence="6">
    <location>
        <begin position="394"/>
        <end position="453"/>
    </location>
</feature>
<dbReference type="GeneID" id="60404466"/>
<dbReference type="EMBL" id="HG732903">
    <property type="protein sequence ID" value="CDJ35786.1"/>
    <property type="molecule type" value="Genomic_DNA"/>
</dbReference>
<dbReference type="InterPro" id="IPR001932">
    <property type="entry name" value="PPM-type_phosphatase-like_dom"/>
</dbReference>
<keyword evidence="2" id="KW-0479">Metal-binding</keyword>
<feature type="region of interest" description="Disordered" evidence="6">
    <location>
        <begin position="801"/>
        <end position="872"/>
    </location>
</feature>
<feature type="compositionally biased region" description="Low complexity" evidence="6">
    <location>
        <begin position="822"/>
        <end position="832"/>
    </location>
</feature>
<protein>
    <submittedName>
        <fullName evidence="8">Protein phosphatase 2C, putative</fullName>
    </submittedName>
</protein>
<dbReference type="SUPFAM" id="SSF81606">
    <property type="entry name" value="PP2C-like"/>
    <property type="match status" value="2"/>
</dbReference>
<dbReference type="Gene3D" id="3.60.40.10">
    <property type="entry name" value="PPM-type phosphatase domain"/>
    <property type="match status" value="3"/>
</dbReference>
<evidence type="ECO:0000256" key="5">
    <source>
        <dbReference type="RuleBase" id="RU003465"/>
    </source>
</evidence>
<feature type="compositionally biased region" description="Low complexity" evidence="6">
    <location>
        <begin position="398"/>
        <end position="412"/>
    </location>
</feature>
<evidence type="ECO:0000256" key="3">
    <source>
        <dbReference type="ARBA" id="ARBA00022801"/>
    </source>
</evidence>
<dbReference type="InterPro" id="IPR015655">
    <property type="entry name" value="PP2C"/>
</dbReference>
<dbReference type="Pfam" id="PF00481">
    <property type="entry name" value="PP2C"/>
    <property type="match status" value="2"/>
</dbReference>
<gene>
    <name evidence="8" type="ORF">EMH_0087900</name>
</gene>
<dbReference type="OrthoDB" id="10264738at2759"/>
<evidence type="ECO:0000256" key="4">
    <source>
        <dbReference type="ARBA" id="ARBA00022912"/>
    </source>
</evidence>
<reference evidence="8" key="2">
    <citation type="submission" date="2013-10" db="EMBL/GenBank/DDBJ databases">
        <authorList>
            <person name="Aslett M."/>
        </authorList>
    </citation>
    <scope>NUCLEOTIDE SEQUENCE [LARGE SCALE GENOMIC DNA]</scope>
    <source>
        <strain evidence="8">Houghton</strain>
    </source>
</reference>
<dbReference type="InterPro" id="IPR000222">
    <property type="entry name" value="PP2C_BS"/>
</dbReference>
<dbReference type="SMART" id="SM00332">
    <property type="entry name" value="PP2Cc"/>
    <property type="match status" value="1"/>
</dbReference>
<feature type="region of interest" description="Disordered" evidence="6">
    <location>
        <begin position="348"/>
        <end position="367"/>
    </location>
</feature>
<feature type="compositionally biased region" description="Basic and acidic residues" evidence="6">
    <location>
        <begin position="862"/>
        <end position="872"/>
    </location>
</feature>
<feature type="domain" description="PPM-type phosphatase" evidence="7">
    <location>
        <begin position="257"/>
        <end position="785"/>
    </location>
</feature>
<keyword evidence="3 5" id="KW-0378">Hydrolase</keyword>
<evidence type="ECO:0000256" key="6">
    <source>
        <dbReference type="SAM" id="MobiDB-lite"/>
    </source>
</evidence>
<keyword evidence="4 5" id="KW-0904">Protein phosphatase</keyword>
<feature type="region of interest" description="Disordered" evidence="6">
    <location>
        <begin position="148"/>
        <end position="207"/>
    </location>
</feature>
<feature type="region of interest" description="Disordered" evidence="6">
    <location>
        <begin position="55"/>
        <end position="96"/>
    </location>
</feature>
<evidence type="ECO:0000256" key="1">
    <source>
        <dbReference type="ARBA" id="ARBA00004170"/>
    </source>
</evidence>
<dbReference type="InterPro" id="IPR036457">
    <property type="entry name" value="PPM-type-like_dom_sf"/>
</dbReference>